<name>A0A2P2N151_RHIMU</name>
<sequence length="14" mass="1527">MKNLTSTFLGIKCA</sequence>
<proteinExistence type="predicted"/>
<evidence type="ECO:0000313" key="1">
    <source>
        <dbReference type="EMBL" id="MBX36215.1"/>
    </source>
</evidence>
<accession>A0A2P2N151</accession>
<reference evidence="1" key="1">
    <citation type="submission" date="2018-02" db="EMBL/GenBank/DDBJ databases">
        <title>Rhizophora mucronata_Transcriptome.</title>
        <authorList>
            <person name="Meera S.P."/>
            <person name="Sreeshan A."/>
            <person name="Augustine A."/>
        </authorList>
    </citation>
    <scope>NUCLEOTIDE SEQUENCE</scope>
    <source>
        <tissue evidence="1">Leaf</tissue>
    </source>
</reference>
<dbReference type="EMBL" id="GGEC01055731">
    <property type="protein sequence ID" value="MBX36215.1"/>
    <property type="molecule type" value="Transcribed_RNA"/>
</dbReference>
<organism evidence="1">
    <name type="scientific">Rhizophora mucronata</name>
    <name type="common">Asiatic mangrove</name>
    <dbReference type="NCBI Taxonomy" id="61149"/>
    <lineage>
        <taxon>Eukaryota</taxon>
        <taxon>Viridiplantae</taxon>
        <taxon>Streptophyta</taxon>
        <taxon>Embryophyta</taxon>
        <taxon>Tracheophyta</taxon>
        <taxon>Spermatophyta</taxon>
        <taxon>Magnoliopsida</taxon>
        <taxon>eudicotyledons</taxon>
        <taxon>Gunneridae</taxon>
        <taxon>Pentapetalae</taxon>
        <taxon>rosids</taxon>
        <taxon>fabids</taxon>
        <taxon>Malpighiales</taxon>
        <taxon>Rhizophoraceae</taxon>
        <taxon>Rhizophora</taxon>
    </lineage>
</organism>
<protein>
    <submittedName>
        <fullName evidence="1">Uncharacterized protein</fullName>
    </submittedName>
</protein>